<sequence>MEKGKKGEEGEPAGEEKERKPRTEAKEVLKFDVVNNSNNNNNKKLKSQESNEVYLTTPEYEEYEFLKTSFESPMKTYLITLETFIIREYSMSSINERHCLRAKQNPQTVAHCCPLCNANKILTENIVETWSRYEKARDCVIGSRINNLTRGTGKERRNGKGWSEVAKVVREGGKLLNILCPGTGPDGVMIVLPRKPTAQKPFIDSGAPADGSSAPADGSSATPPIQTTFDRALAESTSWNVSAGAKVTVASKTGLWDNGGGQEVAVELASGQQNLIKPFGLQPLPAGTVILRTEIPPPAMTAVILEISLEYAVKDCIKSLVTGKNVYTSLSKRKPSTTAGSIFRSRENRAPPPPPPTTTVAHQLQPPPFGATTVVSSWTTPPPLSCFKIVLARGCVCASHVHTIQCKPPFPPAIPLPSVDPPLDSHLLEQPPSAIRPRLSVVAKPRLGDRDQHAAKQATKQPRNLEPNELGQYDILQRAQLPRSSDGNDGDEEDAQNAEARFPFFEREFPYWSPLATRLGITLDPFFCRIHRESQASQASGLINLTTKLGDEEPLGAHRLMRGGALQVGGTARGRQRLCQGDGRRVPVPSENSSTSDISLEERRNETRRRCPVFSLNSIHTWSRDEARQLKEDKTKHLAEAGVGLFDQMCNLAIKIGVPSIVFGHAAKSYTGNFSNYHSPCNYWQDDNHHHHQHHHGGIAPNLSGSYRRNLNPVRQRQCGHDLGCLDSSKAILTYPSTGRESPPANEATVPLINELENTRSCIDRGNGYRQPEIHCVRIYAAGGSNVPLSFNEIEIIFVLCREYQPRWVAMGAVLDEPKDSWEPFGVKDGSGMEDGRGKGAGWLSPLQVERITRRHGGCSGGSDGGGGSGGVLVVVNQSFVVRQINNVVIAQLIDCNAAHQRLMLYASYIRITGRANASNARNSSLLVRSDYNTMHRTHAKLNANLSAQSDYLHCTLRNDCNTHSSIVDYDDESATINYKNSYCVSIFKWVDSIGKPGLSSRFWNLCKRSSTAKTQRQSKATLLPRLFLGKMRFAGKISVLRQAGRQAGSQSGIGCHYKKQCSEDGTSVAGMKLCVRLRGPACTCTRDASFYCALLAAARESKGEVNVGRRQMKRDGLRKLEMQYSVRPVTRGIRSMLRAIYAVIMSSKSNAGNAENSSLALPSRTPSHRVLPYQLLIL</sequence>
<feature type="region of interest" description="Disordered" evidence="1">
    <location>
        <begin position="199"/>
        <end position="225"/>
    </location>
</feature>
<name>A0A0M8ZR61_9HYME</name>
<organism evidence="2 3">
    <name type="scientific">Melipona quadrifasciata</name>
    <dbReference type="NCBI Taxonomy" id="166423"/>
    <lineage>
        <taxon>Eukaryota</taxon>
        <taxon>Metazoa</taxon>
        <taxon>Ecdysozoa</taxon>
        <taxon>Arthropoda</taxon>
        <taxon>Hexapoda</taxon>
        <taxon>Insecta</taxon>
        <taxon>Pterygota</taxon>
        <taxon>Neoptera</taxon>
        <taxon>Endopterygota</taxon>
        <taxon>Hymenoptera</taxon>
        <taxon>Apocrita</taxon>
        <taxon>Aculeata</taxon>
        <taxon>Apoidea</taxon>
        <taxon>Anthophila</taxon>
        <taxon>Apidae</taxon>
        <taxon>Melipona</taxon>
    </lineage>
</organism>
<evidence type="ECO:0000256" key="1">
    <source>
        <dbReference type="SAM" id="MobiDB-lite"/>
    </source>
</evidence>
<gene>
    <name evidence="2" type="ORF">WN51_04303</name>
</gene>
<feature type="compositionally biased region" description="Basic and acidic residues" evidence="1">
    <location>
        <begin position="1"/>
        <end position="30"/>
    </location>
</feature>
<dbReference type="AlphaFoldDB" id="A0A0M8ZR61"/>
<dbReference type="Proteomes" id="UP000053105">
    <property type="component" value="Unassembled WGS sequence"/>
</dbReference>
<proteinExistence type="predicted"/>
<dbReference type="EMBL" id="KQ435896">
    <property type="protein sequence ID" value="KOX69267.1"/>
    <property type="molecule type" value="Genomic_DNA"/>
</dbReference>
<protein>
    <submittedName>
        <fullName evidence="2">Uncharacterized protein</fullName>
    </submittedName>
</protein>
<evidence type="ECO:0000313" key="3">
    <source>
        <dbReference type="Proteomes" id="UP000053105"/>
    </source>
</evidence>
<feature type="region of interest" description="Disordered" evidence="1">
    <location>
        <begin position="421"/>
        <end position="470"/>
    </location>
</feature>
<evidence type="ECO:0000313" key="2">
    <source>
        <dbReference type="EMBL" id="KOX69267.1"/>
    </source>
</evidence>
<feature type="region of interest" description="Disordered" evidence="1">
    <location>
        <begin position="1"/>
        <end position="48"/>
    </location>
</feature>
<reference evidence="2 3" key="1">
    <citation type="submission" date="2015-07" db="EMBL/GenBank/DDBJ databases">
        <title>The genome of Melipona quadrifasciata.</title>
        <authorList>
            <person name="Pan H."/>
            <person name="Kapheim K."/>
        </authorList>
    </citation>
    <scope>NUCLEOTIDE SEQUENCE [LARGE SCALE GENOMIC DNA]</scope>
    <source>
        <strain evidence="2">0111107301</strain>
        <tissue evidence="2">Whole body</tissue>
    </source>
</reference>
<keyword evidence="3" id="KW-1185">Reference proteome</keyword>
<feature type="region of interest" description="Disordered" evidence="1">
    <location>
        <begin position="336"/>
        <end position="365"/>
    </location>
</feature>
<feature type="compositionally biased region" description="Low complexity" evidence="1">
    <location>
        <begin position="204"/>
        <end position="221"/>
    </location>
</feature>
<feature type="region of interest" description="Disordered" evidence="1">
    <location>
        <begin position="581"/>
        <end position="604"/>
    </location>
</feature>
<accession>A0A0M8ZR61</accession>